<keyword evidence="5 8" id="KW-0378">Hydrolase</keyword>
<comment type="cofactor">
    <cofactor evidence="1 8">
        <name>Mg(2+)</name>
        <dbReference type="ChEBI" id="CHEBI:18420"/>
    </cofactor>
</comment>
<evidence type="ECO:0000313" key="10">
    <source>
        <dbReference type="EMBL" id="GIJ08540.1"/>
    </source>
</evidence>
<keyword evidence="8" id="KW-0800">Toxin</keyword>
<dbReference type="InterPro" id="IPR002716">
    <property type="entry name" value="PIN_dom"/>
</dbReference>
<evidence type="ECO:0000256" key="8">
    <source>
        <dbReference type="HAMAP-Rule" id="MF_00265"/>
    </source>
</evidence>
<dbReference type="HAMAP" id="MF_00265">
    <property type="entry name" value="VapC_Nob1"/>
    <property type="match status" value="1"/>
</dbReference>
<evidence type="ECO:0000256" key="4">
    <source>
        <dbReference type="ARBA" id="ARBA00022723"/>
    </source>
</evidence>
<evidence type="ECO:0000256" key="6">
    <source>
        <dbReference type="ARBA" id="ARBA00022842"/>
    </source>
</evidence>
<evidence type="ECO:0000256" key="5">
    <source>
        <dbReference type="ARBA" id="ARBA00022801"/>
    </source>
</evidence>
<evidence type="ECO:0000256" key="1">
    <source>
        <dbReference type="ARBA" id="ARBA00001946"/>
    </source>
</evidence>
<feature type="binding site" evidence="8">
    <location>
        <position position="9"/>
    </location>
    <ligand>
        <name>Mg(2+)</name>
        <dbReference type="ChEBI" id="CHEBI:18420"/>
    </ligand>
</feature>
<dbReference type="PANTHER" id="PTHR33653">
    <property type="entry name" value="RIBONUCLEASE VAPC2"/>
    <property type="match status" value="1"/>
</dbReference>
<proteinExistence type="inferred from homology"/>
<keyword evidence="6 8" id="KW-0460">Magnesium</keyword>
<evidence type="ECO:0000259" key="9">
    <source>
        <dbReference type="Pfam" id="PF01850"/>
    </source>
</evidence>
<accession>A0ABQ4HSD0</accession>
<dbReference type="SUPFAM" id="SSF88723">
    <property type="entry name" value="PIN domain-like"/>
    <property type="match status" value="1"/>
</dbReference>
<name>A0ABQ4HSD0_9ACTN</name>
<dbReference type="Pfam" id="PF01850">
    <property type="entry name" value="PIN"/>
    <property type="match status" value="1"/>
</dbReference>
<comment type="caution">
    <text evidence="10">The sequence shown here is derived from an EMBL/GenBank/DDBJ whole genome shotgun (WGS) entry which is preliminary data.</text>
</comment>
<dbReference type="InterPro" id="IPR022907">
    <property type="entry name" value="VapC_family"/>
</dbReference>
<reference evidence="10 11" key="1">
    <citation type="submission" date="2021-01" db="EMBL/GenBank/DDBJ databases">
        <title>Whole genome shotgun sequence of Verrucosispora andamanensis NBRC 109075.</title>
        <authorList>
            <person name="Komaki H."/>
            <person name="Tamura T."/>
        </authorList>
    </citation>
    <scope>NUCLEOTIDE SEQUENCE [LARGE SCALE GENOMIC DNA]</scope>
    <source>
        <strain evidence="10 11">NBRC 109075</strain>
    </source>
</reference>
<protein>
    <recommendedName>
        <fullName evidence="8">Ribonuclease VapC</fullName>
        <shortName evidence="8">RNase VapC</shortName>
        <ecNumber evidence="8">3.1.-.-</ecNumber>
    </recommendedName>
    <alternativeName>
        <fullName evidence="8">Toxin VapC</fullName>
    </alternativeName>
</protein>
<dbReference type="CDD" id="cd18755">
    <property type="entry name" value="PIN_MtVapC3_VapC21-like"/>
    <property type="match status" value="1"/>
</dbReference>
<dbReference type="PANTHER" id="PTHR33653:SF1">
    <property type="entry name" value="RIBONUCLEASE VAPC2"/>
    <property type="match status" value="1"/>
</dbReference>
<dbReference type="InterPro" id="IPR050556">
    <property type="entry name" value="Type_II_TA_system_RNase"/>
</dbReference>
<keyword evidence="3 8" id="KW-0540">Nuclease</keyword>
<evidence type="ECO:0000256" key="7">
    <source>
        <dbReference type="ARBA" id="ARBA00038093"/>
    </source>
</evidence>
<dbReference type="RefSeq" id="WP_204003530.1">
    <property type="nucleotide sequence ID" value="NZ_BOOZ01000007.1"/>
</dbReference>
<feature type="binding site" evidence="8">
    <location>
        <position position="99"/>
    </location>
    <ligand>
        <name>Mg(2+)</name>
        <dbReference type="ChEBI" id="CHEBI:18420"/>
    </ligand>
</feature>
<keyword evidence="4 8" id="KW-0479">Metal-binding</keyword>
<comment type="function">
    <text evidence="8">Toxic component of a toxin-antitoxin (TA) system. An RNase.</text>
</comment>
<comment type="similarity">
    <text evidence="7 8">Belongs to the PINc/VapC protein family.</text>
</comment>
<dbReference type="Gene3D" id="3.40.50.1010">
    <property type="entry name" value="5'-nuclease"/>
    <property type="match status" value="1"/>
</dbReference>
<sequence length="141" mass="15760">MSYAEYLVDTSALVRLLRDPAVRARWEQPLVAGLLAVCPLVELEFLYSARSASDRARLVELLRTVFSWVPVSERGYERAAEIQSELTDRGTHRSAGAVDLLIAATAEYHGLSLLHYDRDYDQIANVTGQPMRWLAPAGTLK</sequence>
<dbReference type="InterPro" id="IPR029060">
    <property type="entry name" value="PIN-like_dom_sf"/>
</dbReference>
<evidence type="ECO:0000313" key="11">
    <source>
        <dbReference type="Proteomes" id="UP000647017"/>
    </source>
</evidence>
<gene>
    <name evidence="10" type="primary">vapC2</name>
    <name evidence="8" type="synonym">vapC</name>
    <name evidence="10" type="ORF">Van01_17540</name>
</gene>
<dbReference type="EMBL" id="BOOZ01000007">
    <property type="protein sequence ID" value="GIJ08540.1"/>
    <property type="molecule type" value="Genomic_DNA"/>
</dbReference>
<keyword evidence="2 8" id="KW-1277">Toxin-antitoxin system</keyword>
<evidence type="ECO:0000256" key="3">
    <source>
        <dbReference type="ARBA" id="ARBA00022722"/>
    </source>
</evidence>
<dbReference type="EC" id="3.1.-.-" evidence="8"/>
<keyword evidence="11" id="KW-1185">Reference proteome</keyword>
<dbReference type="Proteomes" id="UP000647017">
    <property type="component" value="Unassembled WGS sequence"/>
</dbReference>
<evidence type="ECO:0000256" key="2">
    <source>
        <dbReference type="ARBA" id="ARBA00022649"/>
    </source>
</evidence>
<organism evidence="10 11">
    <name type="scientific">Micromonospora andamanensis</name>
    <dbReference type="NCBI Taxonomy" id="1287068"/>
    <lineage>
        <taxon>Bacteria</taxon>
        <taxon>Bacillati</taxon>
        <taxon>Actinomycetota</taxon>
        <taxon>Actinomycetes</taxon>
        <taxon>Micromonosporales</taxon>
        <taxon>Micromonosporaceae</taxon>
        <taxon>Micromonospora</taxon>
    </lineage>
</organism>
<feature type="domain" description="PIN" evidence="9">
    <location>
        <begin position="6"/>
        <end position="124"/>
    </location>
</feature>